<proteinExistence type="predicted"/>
<accession>A0A1F7GF15</accession>
<feature type="transmembrane region" description="Helical" evidence="5">
    <location>
        <begin position="39"/>
        <end position="60"/>
    </location>
</feature>
<dbReference type="PANTHER" id="PTHR16950:SF16">
    <property type="entry name" value="ZINC TRANSPORTER ZIP13"/>
    <property type="match status" value="1"/>
</dbReference>
<comment type="subcellular location">
    <subcellularLocation>
        <location evidence="1">Membrane</location>
        <topology evidence="1">Multi-pass membrane protein</topology>
    </subcellularLocation>
</comment>
<dbReference type="Proteomes" id="UP000177208">
    <property type="component" value="Unassembled WGS sequence"/>
</dbReference>
<dbReference type="PANTHER" id="PTHR16950">
    <property type="entry name" value="ZINC TRANSPORTER SLC39A7 HISTIDINE-RICH MEMBRANE PROTEIN KE4"/>
    <property type="match status" value="1"/>
</dbReference>
<keyword evidence="4 5" id="KW-0472">Membrane</keyword>
<dbReference type="AlphaFoldDB" id="A0A1F7GF15"/>
<dbReference type="EMBL" id="MFZG01000006">
    <property type="protein sequence ID" value="OGK17489.1"/>
    <property type="molecule type" value="Genomic_DNA"/>
</dbReference>
<evidence type="ECO:0000256" key="5">
    <source>
        <dbReference type="SAM" id="Phobius"/>
    </source>
</evidence>
<evidence type="ECO:0000256" key="3">
    <source>
        <dbReference type="ARBA" id="ARBA00022989"/>
    </source>
</evidence>
<dbReference type="GO" id="GO:0016020">
    <property type="term" value="C:membrane"/>
    <property type="evidence" value="ECO:0007669"/>
    <property type="project" value="UniProtKB-SubCell"/>
</dbReference>
<evidence type="ECO:0008006" key="8">
    <source>
        <dbReference type="Google" id="ProtNLM"/>
    </source>
</evidence>
<feature type="transmembrane region" description="Helical" evidence="5">
    <location>
        <begin position="232"/>
        <end position="251"/>
    </location>
</feature>
<feature type="transmembrane region" description="Helical" evidence="5">
    <location>
        <begin position="72"/>
        <end position="93"/>
    </location>
</feature>
<name>A0A1F7GF15_9BACT</name>
<dbReference type="GO" id="GO:0046873">
    <property type="term" value="F:metal ion transmembrane transporter activity"/>
    <property type="evidence" value="ECO:0007669"/>
    <property type="project" value="InterPro"/>
</dbReference>
<evidence type="ECO:0000256" key="4">
    <source>
        <dbReference type="ARBA" id="ARBA00023136"/>
    </source>
</evidence>
<organism evidence="6 7">
    <name type="scientific">Candidatus Roizmanbacteria bacterium RIFCSPHIGHO2_01_FULL_39_12c</name>
    <dbReference type="NCBI Taxonomy" id="1802031"/>
    <lineage>
        <taxon>Bacteria</taxon>
        <taxon>Candidatus Roizmaniibacteriota</taxon>
    </lineage>
</organism>
<evidence type="ECO:0000256" key="2">
    <source>
        <dbReference type="ARBA" id="ARBA00022692"/>
    </source>
</evidence>
<comment type="caution">
    <text evidence="6">The sequence shown here is derived from an EMBL/GenBank/DDBJ whole genome shotgun (WGS) entry which is preliminary data.</text>
</comment>
<dbReference type="Pfam" id="PF02535">
    <property type="entry name" value="Zip"/>
    <property type="match status" value="1"/>
</dbReference>
<protein>
    <recommendedName>
        <fullName evidence="8">ZIP zinc transporter</fullName>
    </recommendedName>
</protein>
<evidence type="ECO:0000256" key="1">
    <source>
        <dbReference type="ARBA" id="ARBA00004141"/>
    </source>
</evidence>
<dbReference type="InterPro" id="IPR003689">
    <property type="entry name" value="ZIP"/>
</dbReference>
<keyword evidence="3 5" id="KW-1133">Transmembrane helix</keyword>
<reference evidence="6 7" key="1">
    <citation type="journal article" date="2016" name="Nat. Commun.">
        <title>Thousands of microbial genomes shed light on interconnected biogeochemical processes in an aquifer system.</title>
        <authorList>
            <person name="Anantharaman K."/>
            <person name="Brown C.T."/>
            <person name="Hug L.A."/>
            <person name="Sharon I."/>
            <person name="Castelle C.J."/>
            <person name="Probst A.J."/>
            <person name="Thomas B.C."/>
            <person name="Singh A."/>
            <person name="Wilkins M.J."/>
            <person name="Karaoz U."/>
            <person name="Brodie E.L."/>
            <person name="Williams K.H."/>
            <person name="Hubbard S.S."/>
            <person name="Banfield J.F."/>
        </authorList>
    </citation>
    <scope>NUCLEOTIDE SEQUENCE [LARGE SCALE GENOMIC DNA]</scope>
</reference>
<feature type="transmembrane region" description="Helical" evidence="5">
    <location>
        <begin position="6"/>
        <end position="27"/>
    </location>
</feature>
<evidence type="ECO:0000313" key="6">
    <source>
        <dbReference type="EMBL" id="OGK17489.1"/>
    </source>
</evidence>
<feature type="transmembrane region" description="Helical" evidence="5">
    <location>
        <begin position="168"/>
        <end position="189"/>
    </location>
</feature>
<keyword evidence="2 5" id="KW-0812">Transmembrane</keyword>
<feature type="transmembrane region" description="Helical" evidence="5">
    <location>
        <begin position="195"/>
        <end position="212"/>
    </location>
</feature>
<sequence length="253" mass="27827">MNTLIYIIGANVIISLFSLSGVLLIIWKKLLSKKIVPYLVAFAAGVILTTVFIDLFPEALEHTEELGRETNIFLPAFVGMVVSFFIERFLLWFHHHESTHGLKPSLLLITIGDTIHNYIDGVVIAAAFLANFQLGITATVAIAAHEIPQEIADFSILINSGLSRSKALVVNLISATAAIFGGVTGFYFLTLVQGGLPILLSLSSGIFIYISGSDLIPQLHTDFKKQKKWGQVIPFLLGIVIMYILINYLRFGH</sequence>
<gene>
    <name evidence="6" type="ORF">A2774_05595</name>
</gene>
<evidence type="ECO:0000313" key="7">
    <source>
        <dbReference type="Proteomes" id="UP000177208"/>
    </source>
</evidence>